<dbReference type="EMBL" id="CP150951">
    <property type="protein sequence ID" value="WZC50011.1"/>
    <property type="molecule type" value="Genomic_DNA"/>
</dbReference>
<dbReference type="Proteomes" id="UP001440612">
    <property type="component" value="Chromosome"/>
</dbReference>
<dbReference type="SMART" id="SM00796">
    <property type="entry name" value="AHS1"/>
    <property type="match status" value="1"/>
</dbReference>
<dbReference type="InterPro" id="IPR003833">
    <property type="entry name" value="CT_C_D"/>
</dbReference>
<evidence type="ECO:0000259" key="4">
    <source>
        <dbReference type="SMART" id="SM00796"/>
    </source>
</evidence>
<organism evidence="5 6">
    <name type="scientific">Yoonia phaeophyticola</name>
    <dbReference type="NCBI Taxonomy" id="3137369"/>
    <lineage>
        <taxon>Bacteria</taxon>
        <taxon>Pseudomonadati</taxon>
        <taxon>Pseudomonadota</taxon>
        <taxon>Alphaproteobacteria</taxon>
        <taxon>Rhodobacterales</taxon>
        <taxon>Paracoccaceae</taxon>
        <taxon>Yoonia</taxon>
    </lineage>
</organism>
<gene>
    <name evidence="5" type="ORF">AABB29_05020</name>
</gene>
<dbReference type="PANTHER" id="PTHR34698:SF2">
    <property type="entry name" value="5-OXOPROLINASE SUBUNIT B"/>
    <property type="match status" value="1"/>
</dbReference>
<keyword evidence="3" id="KW-0067">ATP-binding</keyword>
<evidence type="ECO:0000256" key="2">
    <source>
        <dbReference type="ARBA" id="ARBA00022801"/>
    </source>
</evidence>
<dbReference type="Gene3D" id="3.30.1360.40">
    <property type="match status" value="1"/>
</dbReference>
<accession>A0ABZ2V7A4</accession>
<reference evidence="6" key="1">
    <citation type="submission" date="2024-04" db="EMBL/GenBank/DDBJ databases">
        <title>Phylogenomic analyses of a clade within the roseobacter group suggest taxonomic reassignments of species of the genera Aestuariivita, Citreicella, Loktanella, Nautella, Pelagibaca, Ruegeria, Thalassobius, Thiobacimonas and Tropicibacter, and the proposal o.</title>
        <authorList>
            <person name="Jeon C.O."/>
        </authorList>
    </citation>
    <scope>NUCLEOTIDE SEQUENCE [LARGE SCALE GENOMIC DNA]</scope>
    <source>
        <strain evidence="6">BS5-3</strain>
    </source>
</reference>
<dbReference type="RefSeq" id="WP_341368121.1">
    <property type="nucleotide sequence ID" value="NZ_CP150951.2"/>
</dbReference>
<keyword evidence="2 5" id="KW-0378">Hydrolase</keyword>
<dbReference type="SUPFAM" id="SSF50891">
    <property type="entry name" value="Cyclophilin-like"/>
    <property type="match status" value="1"/>
</dbReference>
<evidence type="ECO:0000256" key="1">
    <source>
        <dbReference type="ARBA" id="ARBA00022741"/>
    </source>
</evidence>
<dbReference type="GO" id="GO:0016787">
    <property type="term" value="F:hydrolase activity"/>
    <property type="evidence" value="ECO:0007669"/>
    <property type="project" value="UniProtKB-KW"/>
</dbReference>
<keyword evidence="1" id="KW-0547">Nucleotide-binding</keyword>
<evidence type="ECO:0000256" key="3">
    <source>
        <dbReference type="ARBA" id="ARBA00022840"/>
    </source>
</evidence>
<sequence>MPTDPELLPLGIDGILVRFAQVLSEAANAQALAFKDQMQNVQIDGVTEVASSLTSVRIGFDPAQTTRAAVMQAIRGQLGSAGASTDGPRRIWRIPAAFGPDYAPQLAEAATLAGISRDRAIAEITGQITRVIAIGFAPGQPYLGMLPDHWDIPRQSNLTDHLPRGALICAVRQLIIWGADAPTGWRHIGQTAFRVYLPETGTPFAFEPGDAVQFTPVSDSAFQAIKADSSTNGGARCEVLR</sequence>
<proteinExistence type="predicted"/>
<dbReference type="InterPro" id="IPR010016">
    <property type="entry name" value="PxpB"/>
</dbReference>
<dbReference type="PANTHER" id="PTHR34698">
    <property type="entry name" value="5-OXOPROLINASE SUBUNIT B"/>
    <property type="match status" value="1"/>
</dbReference>
<name>A0ABZ2V7A4_9RHOB</name>
<dbReference type="InterPro" id="IPR029000">
    <property type="entry name" value="Cyclophilin-like_dom_sf"/>
</dbReference>
<evidence type="ECO:0000313" key="5">
    <source>
        <dbReference type="EMBL" id="WZC50011.1"/>
    </source>
</evidence>
<dbReference type="SUPFAM" id="SSF160467">
    <property type="entry name" value="PH0987 N-terminal domain-like"/>
    <property type="match status" value="1"/>
</dbReference>
<dbReference type="Pfam" id="PF02682">
    <property type="entry name" value="CT_C_D"/>
    <property type="match status" value="1"/>
</dbReference>
<feature type="domain" description="Carboxyltransferase" evidence="4">
    <location>
        <begin position="5"/>
        <end position="206"/>
    </location>
</feature>
<evidence type="ECO:0000313" key="6">
    <source>
        <dbReference type="Proteomes" id="UP001440612"/>
    </source>
</evidence>
<keyword evidence="6" id="KW-1185">Reference proteome</keyword>
<dbReference type="Gene3D" id="2.40.100.10">
    <property type="entry name" value="Cyclophilin-like"/>
    <property type="match status" value="1"/>
</dbReference>
<protein>
    <submittedName>
        <fullName evidence="5">Allophanate hydrolase subunit 1</fullName>
    </submittedName>
</protein>